<evidence type="ECO:0000313" key="2">
    <source>
        <dbReference type="EMBL" id="CAB4752129.1"/>
    </source>
</evidence>
<accession>A0A6J6U118</accession>
<name>A0A6J6U118_9ZZZZ</name>
<reference evidence="2" key="1">
    <citation type="submission" date="2020-05" db="EMBL/GenBank/DDBJ databases">
        <authorList>
            <person name="Chiriac C."/>
            <person name="Salcher M."/>
            <person name="Ghai R."/>
            <person name="Kavagutti S V."/>
        </authorList>
    </citation>
    <scope>NUCLEOTIDE SEQUENCE</scope>
</reference>
<dbReference type="EMBL" id="CAEZZE010000098">
    <property type="protein sequence ID" value="CAB4752129.1"/>
    <property type="molecule type" value="Genomic_DNA"/>
</dbReference>
<protein>
    <submittedName>
        <fullName evidence="2">Unannotated protein</fullName>
    </submittedName>
</protein>
<gene>
    <name evidence="2" type="ORF">UFOPK2827_00607</name>
</gene>
<feature type="region of interest" description="Disordered" evidence="1">
    <location>
        <begin position="1"/>
        <end position="27"/>
    </location>
</feature>
<dbReference type="AlphaFoldDB" id="A0A6J6U118"/>
<evidence type="ECO:0000256" key="1">
    <source>
        <dbReference type="SAM" id="MobiDB-lite"/>
    </source>
</evidence>
<organism evidence="2">
    <name type="scientific">freshwater metagenome</name>
    <dbReference type="NCBI Taxonomy" id="449393"/>
    <lineage>
        <taxon>unclassified sequences</taxon>
        <taxon>metagenomes</taxon>
        <taxon>ecological metagenomes</taxon>
    </lineage>
</organism>
<proteinExistence type="predicted"/>
<sequence length="153" mass="15890">MTWPEAARVAKSFPASKTGRDESQPAGSSRFCKRVSICARSGFAALHASNFLFHAACDAAPRSLTERTCAKTSAGIANFSSGLRPNSFFVAAISSSPRADPCDFAVPRNLGAGHAITECIRINDGFVVSAFAANIAASSDAKSIFPSARAATS</sequence>